<dbReference type="EMBL" id="CCBP010000021">
    <property type="protein sequence ID" value="CDO68599.1"/>
    <property type="molecule type" value="Genomic_DNA"/>
</dbReference>
<dbReference type="SUPFAM" id="SSF46689">
    <property type="entry name" value="Homeodomain-like"/>
    <property type="match status" value="1"/>
</dbReference>
<comment type="caution">
    <text evidence="1">The sequence shown here is derived from an EMBL/GenBank/DDBJ whole genome shotgun (WGS) entry which is preliminary data.</text>
</comment>
<protein>
    <submittedName>
        <fullName evidence="1">Uncharacterized protein</fullName>
    </submittedName>
</protein>
<accession>A0A060S8I9</accession>
<evidence type="ECO:0000313" key="1">
    <source>
        <dbReference type="EMBL" id="CDO68599.1"/>
    </source>
</evidence>
<evidence type="ECO:0000313" key="2">
    <source>
        <dbReference type="Proteomes" id="UP000029665"/>
    </source>
</evidence>
<dbReference type="OrthoDB" id="3227781at2759"/>
<keyword evidence="2" id="KW-1185">Reference proteome</keyword>
<reference evidence="1" key="1">
    <citation type="submission" date="2014-01" db="EMBL/GenBank/DDBJ databases">
        <title>The genome of the white-rot fungus Pycnoporus cinnabarinus: a basidiomycete model with a versatile arsenal for lignocellulosic biomass breakdown.</title>
        <authorList>
            <person name="Levasseur A."/>
            <person name="Lomascolo A."/>
            <person name="Ruiz-Duenas F.J."/>
            <person name="Uzan E."/>
            <person name="Piumi F."/>
            <person name="Kues U."/>
            <person name="Ram A.F.J."/>
            <person name="Murat C."/>
            <person name="Haon M."/>
            <person name="Benoit I."/>
            <person name="Arfi Y."/>
            <person name="Chevret D."/>
            <person name="Drula E."/>
            <person name="Kwon M.J."/>
            <person name="Gouret P."/>
            <person name="Lesage-Meessen L."/>
            <person name="Lombard V."/>
            <person name="Mariette J."/>
            <person name="Noirot C."/>
            <person name="Park J."/>
            <person name="Patyshakuliyeva A."/>
            <person name="Wieneger R.A.B."/>
            <person name="Wosten H.A.B."/>
            <person name="Martin F."/>
            <person name="Coutinho P.M."/>
            <person name="de Vries R."/>
            <person name="Martinez A.T."/>
            <person name="Klopp C."/>
            <person name="Pontarotti P."/>
            <person name="Henrissat B."/>
            <person name="Record E."/>
        </authorList>
    </citation>
    <scope>NUCLEOTIDE SEQUENCE [LARGE SCALE GENOMIC DNA]</scope>
    <source>
        <strain evidence="1">BRFM137</strain>
    </source>
</reference>
<proteinExistence type="predicted"/>
<dbReference type="HOGENOM" id="CLU_1518601_0_0_1"/>
<dbReference type="InterPro" id="IPR009057">
    <property type="entry name" value="Homeodomain-like_sf"/>
</dbReference>
<dbReference type="STRING" id="5643.A0A060S8I9"/>
<sequence length="177" mass="19853">MRCHISKELKDLALKMSLVHGLPDKKIKRYTGISIRALKCLRQTYRETGETVRTPVCSGRPRNLDALNANFLEGCIEQQPDCTLQELQTQLLEAARILSKAGTPEPISHLQLRGAFLGEEGGSFSAFTAFFVDHNEPLQVLQTYMSRDRWSFGDLLDGHQFLILVPVPVPPASDIDF</sequence>
<name>A0A060S8I9_PYCCI</name>
<gene>
    <name evidence="1" type="ORF">BN946_scf184996.g30</name>
</gene>
<dbReference type="Proteomes" id="UP000029665">
    <property type="component" value="Unassembled WGS sequence"/>
</dbReference>
<dbReference type="AlphaFoldDB" id="A0A060S8I9"/>
<organism evidence="1 2">
    <name type="scientific">Pycnoporus cinnabarinus</name>
    <name type="common">Cinnabar-red polypore</name>
    <name type="synonym">Trametes cinnabarina</name>
    <dbReference type="NCBI Taxonomy" id="5643"/>
    <lineage>
        <taxon>Eukaryota</taxon>
        <taxon>Fungi</taxon>
        <taxon>Dikarya</taxon>
        <taxon>Basidiomycota</taxon>
        <taxon>Agaricomycotina</taxon>
        <taxon>Agaricomycetes</taxon>
        <taxon>Polyporales</taxon>
        <taxon>Polyporaceae</taxon>
        <taxon>Trametes</taxon>
    </lineage>
</organism>